<evidence type="ECO:0000256" key="3">
    <source>
        <dbReference type="ARBA" id="ARBA00013279"/>
    </source>
</evidence>
<feature type="chain" id="PRO_5047215886" description="triacylglycerol lipase" evidence="9">
    <location>
        <begin position="32"/>
        <end position="439"/>
    </location>
</feature>
<dbReference type="RefSeq" id="WP_268058160.1">
    <property type="nucleotide sequence ID" value="NZ_JAPOHA010000006.1"/>
</dbReference>
<reference evidence="11 12" key="1">
    <citation type="submission" date="2022-11" db="EMBL/GenBank/DDBJ databases">
        <authorList>
            <person name="Caiyu Z."/>
        </authorList>
    </citation>
    <scope>NUCLEOTIDE SEQUENCE [LARGE SCALE GENOMIC DNA]</scope>
    <source>
        <strain evidence="11 12">YR-4</strain>
    </source>
</reference>
<evidence type="ECO:0000259" key="10">
    <source>
        <dbReference type="Pfam" id="PF24708"/>
    </source>
</evidence>
<evidence type="ECO:0000313" key="12">
    <source>
        <dbReference type="Proteomes" id="UP001082703"/>
    </source>
</evidence>
<comment type="catalytic activity">
    <reaction evidence="1">
        <text>a triacylglycerol + H2O = a diacylglycerol + a fatty acid + H(+)</text>
        <dbReference type="Rhea" id="RHEA:12044"/>
        <dbReference type="ChEBI" id="CHEBI:15377"/>
        <dbReference type="ChEBI" id="CHEBI:15378"/>
        <dbReference type="ChEBI" id="CHEBI:17855"/>
        <dbReference type="ChEBI" id="CHEBI:18035"/>
        <dbReference type="ChEBI" id="CHEBI:28868"/>
        <dbReference type="EC" id="3.1.1.3"/>
    </reaction>
</comment>
<dbReference type="SUPFAM" id="SSF53474">
    <property type="entry name" value="alpha/beta-Hydrolases"/>
    <property type="match status" value="1"/>
</dbReference>
<dbReference type="PANTHER" id="PTHR34043">
    <property type="entry name" value="ALPHA/BETA-HYDROLASES SUPERFAMILY PROTEIN"/>
    <property type="match status" value="1"/>
</dbReference>
<keyword evidence="12" id="KW-1185">Reference proteome</keyword>
<protein>
    <recommendedName>
        <fullName evidence="3">triacylglycerol lipase</fullName>
        <ecNumber evidence="3">3.1.1.3</ecNumber>
    </recommendedName>
</protein>
<dbReference type="EC" id="3.1.1.3" evidence="3"/>
<sequence length="439" mass="48436">MVKRSKCKKLGALLLTAALTLSVFLPSTVSAAAKESESRQNDYPIVLCHGCNGWGRDEAFGRLAFNTKYYWGGNVDFQEELNDRGFTTYTAAVGPLSSNWDRACELYAEIKGGTVDYGEAHAKRYGHARFGRTYKGFVKDWGAEDEDGNINKIHLIGHSQGGQTVRLLSALLGEGSEEERAASGEKVSPLFEGGHSWIDSVTTLASPHDGTTLADVKGTNKFAAILLSAAGSTLGNFQNSAEIYDIKLDQFGLKRKSGESLKSFLDRVFKSSMWTNSKDNCAYDLGTDGAVVQNQWVTAQPDTYYFSWGCLGTKKALLSLDGHQVADPLIMGDKKLYNAQWAAQAAFMGSYHRKDYSREIPVIDEKWWPNDGYVNTISESGPHYGSTDVIEDYNGTPEIGQWNFMGTKHIDHEDIIGRNWDGALDFFVETATMLSQLPK</sequence>
<proteinExistence type="predicted"/>
<evidence type="ECO:0000256" key="2">
    <source>
        <dbReference type="ARBA" id="ARBA00004613"/>
    </source>
</evidence>
<evidence type="ECO:0000313" key="11">
    <source>
        <dbReference type="EMBL" id="MCY1714112.1"/>
    </source>
</evidence>
<dbReference type="Gene3D" id="3.40.50.1820">
    <property type="entry name" value="alpha/beta hydrolase"/>
    <property type="match status" value="1"/>
</dbReference>
<evidence type="ECO:0000256" key="5">
    <source>
        <dbReference type="ARBA" id="ARBA00022729"/>
    </source>
</evidence>
<keyword evidence="6" id="KW-0378">Hydrolase</keyword>
<keyword evidence="7" id="KW-0442">Lipid degradation</keyword>
<evidence type="ECO:0000256" key="1">
    <source>
        <dbReference type="ARBA" id="ARBA00001024"/>
    </source>
</evidence>
<dbReference type="Pfam" id="PF24708">
    <property type="entry name" value="Lip_C"/>
    <property type="match status" value="1"/>
</dbReference>
<evidence type="ECO:0000256" key="6">
    <source>
        <dbReference type="ARBA" id="ARBA00022801"/>
    </source>
</evidence>
<keyword evidence="4" id="KW-0964">Secreted</keyword>
<dbReference type="Proteomes" id="UP001082703">
    <property type="component" value="Unassembled WGS sequence"/>
</dbReference>
<feature type="domain" description="Lipase-like C-terminal" evidence="10">
    <location>
        <begin position="41"/>
        <end position="419"/>
    </location>
</feature>
<gene>
    <name evidence="11" type="ORF">OUY18_07590</name>
</gene>
<dbReference type="PANTHER" id="PTHR34043:SF3">
    <property type="entry name" value="ALPHA_BETA-HYDROLASES SUPERFAMILY PROTEIN"/>
    <property type="match status" value="1"/>
</dbReference>
<evidence type="ECO:0000256" key="9">
    <source>
        <dbReference type="SAM" id="SignalP"/>
    </source>
</evidence>
<feature type="signal peptide" evidence="9">
    <location>
        <begin position="1"/>
        <end position="31"/>
    </location>
</feature>
<evidence type="ECO:0000256" key="8">
    <source>
        <dbReference type="ARBA" id="ARBA00023098"/>
    </source>
</evidence>
<keyword evidence="8" id="KW-0443">Lipid metabolism</keyword>
<organism evidence="11 12">
    <name type="scientific">Caproiciproducens galactitolivorans</name>
    <dbReference type="NCBI Taxonomy" id="642589"/>
    <lineage>
        <taxon>Bacteria</taxon>
        <taxon>Bacillati</taxon>
        <taxon>Bacillota</taxon>
        <taxon>Clostridia</taxon>
        <taxon>Eubacteriales</taxon>
        <taxon>Acutalibacteraceae</taxon>
        <taxon>Caproiciproducens</taxon>
    </lineage>
</organism>
<dbReference type="EMBL" id="JAPOHA010000006">
    <property type="protein sequence ID" value="MCY1714112.1"/>
    <property type="molecule type" value="Genomic_DNA"/>
</dbReference>
<evidence type="ECO:0000256" key="4">
    <source>
        <dbReference type="ARBA" id="ARBA00022525"/>
    </source>
</evidence>
<comment type="caution">
    <text evidence="11">The sequence shown here is derived from an EMBL/GenBank/DDBJ whole genome shotgun (WGS) entry which is preliminary data.</text>
</comment>
<dbReference type="InterPro" id="IPR029058">
    <property type="entry name" value="AB_hydrolase_fold"/>
</dbReference>
<accession>A0ABT4BT77</accession>
<evidence type="ECO:0000256" key="7">
    <source>
        <dbReference type="ARBA" id="ARBA00022963"/>
    </source>
</evidence>
<name>A0ABT4BT77_9FIRM</name>
<keyword evidence="5 9" id="KW-0732">Signal</keyword>
<dbReference type="InterPro" id="IPR056304">
    <property type="entry name" value="Lip-like_C"/>
</dbReference>
<comment type="subcellular location">
    <subcellularLocation>
        <location evidence="2">Secreted</location>
    </subcellularLocation>
</comment>